<name>A0A1G2MT35_9BACT</name>
<evidence type="ECO:0000313" key="2">
    <source>
        <dbReference type="Proteomes" id="UP000177565"/>
    </source>
</evidence>
<organism evidence="1 2">
    <name type="scientific">Candidatus Taylorbacteria bacterium RIFCSPHIGHO2_02_FULL_46_13</name>
    <dbReference type="NCBI Taxonomy" id="1802312"/>
    <lineage>
        <taxon>Bacteria</taxon>
        <taxon>Candidatus Tayloriibacteriota</taxon>
    </lineage>
</organism>
<accession>A0A1G2MT35</accession>
<comment type="caution">
    <text evidence="1">The sequence shown here is derived from an EMBL/GenBank/DDBJ whole genome shotgun (WGS) entry which is preliminary data.</text>
</comment>
<dbReference type="EMBL" id="MHRQ01000021">
    <property type="protein sequence ID" value="OHA26389.1"/>
    <property type="molecule type" value="Genomic_DNA"/>
</dbReference>
<evidence type="ECO:0000313" key="1">
    <source>
        <dbReference type="EMBL" id="OHA26389.1"/>
    </source>
</evidence>
<protein>
    <submittedName>
        <fullName evidence="1">Uncharacterized protein</fullName>
    </submittedName>
</protein>
<dbReference type="STRING" id="1802312.A3C06_01660"/>
<dbReference type="Proteomes" id="UP000177565">
    <property type="component" value="Unassembled WGS sequence"/>
</dbReference>
<proteinExistence type="predicted"/>
<dbReference type="AlphaFoldDB" id="A0A1G2MT35"/>
<reference evidence="1 2" key="1">
    <citation type="journal article" date="2016" name="Nat. Commun.">
        <title>Thousands of microbial genomes shed light on interconnected biogeochemical processes in an aquifer system.</title>
        <authorList>
            <person name="Anantharaman K."/>
            <person name="Brown C.T."/>
            <person name="Hug L.A."/>
            <person name="Sharon I."/>
            <person name="Castelle C.J."/>
            <person name="Probst A.J."/>
            <person name="Thomas B.C."/>
            <person name="Singh A."/>
            <person name="Wilkins M.J."/>
            <person name="Karaoz U."/>
            <person name="Brodie E.L."/>
            <person name="Williams K.H."/>
            <person name="Hubbard S.S."/>
            <person name="Banfield J.F."/>
        </authorList>
    </citation>
    <scope>NUCLEOTIDE SEQUENCE [LARGE SCALE GENOMIC DNA]</scope>
</reference>
<sequence length="252" mass="28696">MLLTSSSQQFNIQPKEHKMKNYRNGEVAYYDPTKRSGNMRLSGGTEYIPFVLSRQRPFIAGFREPVFGCECETKIPSVGSKVIVSLAFTSQRETTKSRHSLVRRTEVVEWGFATSYDMAARVISTRPKYEVVEYVFYDGKPVSVNQRRVINFGTAIQLQATYPRGVVKDPLAAEYSFLGFTYRRRFYLLEDAFLEGTKRTQCPDPRPSPTAEVAPFQPTNEEGTLLATIQQVLSLPQIARQKQQRQSELVVA</sequence>
<gene>
    <name evidence="1" type="ORF">A3C06_01660</name>
</gene>